<accession>A0A1T4WE87</accession>
<evidence type="ECO:0000256" key="4">
    <source>
        <dbReference type="PIRSR" id="PIRSR000390-2"/>
    </source>
</evidence>
<dbReference type="GeneID" id="93336903"/>
<evidence type="ECO:0000256" key="3">
    <source>
        <dbReference type="PIRSR" id="PIRSR000390-1"/>
    </source>
</evidence>
<evidence type="ECO:0000256" key="5">
    <source>
        <dbReference type="RuleBase" id="RU004508"/>
    </source>
</evidence>
<keyword evidence="7" id="KW-1185">Reference proteome</keyword>
<proteinExistence type="inferred from homology"/>
<dbReference type="FunFam" id="3.40.640.10:FF:000089">
    <property type="entry name" value="Aminotransferase, DegT/DnrJ/EryC1/StrS family"/>
    <property type="match status" value="1"/>
</dbReference>
<organism evidence="6 7">
    <name type="scientific">Gemmiger formicilis</name>
    <dbReference type="NCBI Taxonomy" id="745368"/>
    <lineage>
        <taxon>Bacteria</taxon>
        <taxon>Bacillati</taxon>
        <taxon>Bacillota</taxon>
        <taxon>Clostridia</taxon>
        <taxon>Eubacteriales</taxon>
        <taxon>Gemmiger</taxon>
    </lineage>
</organism>
<dbReference type="OrthoDB" id="9810913at2"/>
<protein>
    <submittedName>
        <fullName evidence="6">dTDP-4-amino-4,6-dideoxygalactose transaminase</fullName>
    </submittedName>
</protein>
<name>A0A1T4WE87_9FIRM</name>
<comment type="similarity">
    <text evidence="2 5">Belongs to the DegT/DnrJ/EryC1 family.</text>
</comment>
<dbReference type="InterPro" id="IPR000653">
    <property type="entry name" value="DegT/StrS_aminotransferase"/>
</dbReference>
<dbReference type="InterPro" id="IPR015422">
    <property type="entry name" value="PyrdxlP-dep_Trfase_small"/>
</dbReference>
<dbReference type="PIRSF" id="PIRSF000390">
    <property type="entry name" value="PLP_StrS"/>
    <property type="match status" value="1"/>
</dbReference>
<dbReference type="AlphaFoldDB" id="A0A1T4WE87"/>
<dbReference type="PANTHER" id="PTHR30244:SF36">
    <property type="entry name" value="3-OXO-GLUCOSE-6-PHOSPHATE:GLUTAMATE AMINOTRANSFERASE"/>
    <property type="match status" value="1"/>
</dbReference>
<dbReference type="CDD" id="cd00616">
    <property type="entry name" value="AHBA_syn"/>
    <property type="match status" value="1"/>
</dbReference>
<dbReference type="Gene3D" id="3.90.1150.10">
    <property type="entry name" value="Aspartate Aminotransferase, domain 1"/>
    <property type="match status" value="1"/>
</dbReference>
<reference evidence="6 7" key="1">
    <citation type="submission" date="2017-02" db="EMBL/GenBank/DDBJ databases">
        <authorList>
            <person name="Peterson S.W."/>
        </authorList>
    </citation>
    <scope>NUCLEOTIDE SEQUENCE [LARGE SCALE GENOMIC DNA]</scope>
    <source>
        <strain evidence="6 7">ATCC 27749</strain>
    </source>
</reference>
<sequence>MSETPVTVPFVSFRPMERELDADLRGAFARVLDNSWYIGGREDAAFEKAFADYCGVRHCVGCGNGLDALVLILKAMGIGPGDEVIAPSNTFIATVLAISYVGAAPVLVEPTLESYNIDPARIEAAVTPRTKAIMAVHLYGQCAPMDEINAIAHAHGLKVIEDAAQAHGATYKGRRAGSLGDAAGFSFYPGKNLGALGDAGCVTTNDDALAERIRALGNYGSDYKYHHVYKGQNSRLDELQAAFLAAKLPHLDAMNAERRRIAARYLAEMHNPAVTLPAELPDCTHVWHIFAVRCADRDALEKHLNTRGIGTNKHYPTPIHLQGAYAELGLGRGALPLAEEISATELSLPMFYGMTDAQVQAVIDAVNEFEG</sequence>
<dbReference type="GO" id="GO:0030170">
    <property type="term" value="F:pyridoxal phosphate binding"/>
    <property type="evidence" value="ECO:0007669"/>
    <property type="project" value="UniProtKB-ARBA"/>
</dbReference>
<dbReference type="Gene3D" id="3.40.640.10">
    <property type="entry name" value="Type I PLP-dependent aspartate aminotransferase-like (Major domain)"/>
    <property type="match status" value="1"/>
</dbReference>
<dbReference type="SUPFAM" id="SSF53383">
    <property type="entry name" value="PLP-dependent transferases"/>
    <property type="match status" value="1"/>
</dbReference>
<evidence type="ECO:0000256" key="1">
    <source>
        <dbReference type="ARBA" id="ARBA00022898"/>
    </source>
</evidence>
<dbReference type="STRING" id="745368.SAMN02745178_00409"/>
<dbReference type="RefSeq" id="WP_078783425.1">
    <property type="nucleotide sequence ID" value="NZ_FUYF01000002.1"/>
</dbReference>
<dbReference type="GO" id="GO:0008483">
    <property type="term" value="F:transaminase activity"/>
    <property type="evidence" value="ECO:0007669"/>
    <property type="project" value="TreeGrafter"/>
</dbReference>
<evidence type="ECO:0000313" key="6">
    <source>
        <dbReference type="EMBL" id="SKA75338.1"/>
    </source>
</evidence>
<feature type="modified residue" description="N6-(pyridoxal phosphate)lysine" evidence="4">
    <location>
        <position position="191"/>
    </location>
</feature>
<dbReference type="EMBL" id="FUYF01000002">
    <property type="protein sequence ID" value="SKA75338.1"/>
    <property type="molecule type" value="Genomic_DNA"/>
</dbReference>
<dbReference type="Proteomes" id="UP000190286">
    <property type="component" value="Unassembled WGS sequence"/>
</dbReference>
<keyword evidence="1 4" id="KW-0663">Pyridoxal phosphate</keyword>
<dbReference type="Pfam" id="PF01041">
    <property type="entry name" value="DegT_DnrJ_EryC1"/>
    <property type="match status" value="1"/>
</dbReference>
<dbReference type="InterPro" id="IPR015424">
    <property type="entry name" value="PyrdxlP-dep_Trfase"/>
</dbReference>
<dbReference type="PANTHER" id="PTHR30244">
    <property type="entry name" value="TRANSAMINASE"/>
    <property type="match status" value="1"/>
</dbReference>
<evidence type="ECO:0000313" key="7">
    <source>
        <dbReference type="Proteomes" id="UP000190286"/>
    </source>
</evidence>
<dbReference type="InterPro" id="IPR015421">
    <property type="entry name" value="PyrdxlP-dep_Trfase_major"/>
</dbReference>
<feature type="active site" description="Proton acceptor" evidence="3">
    <location>
        <position position="191"/>
    </location>
</feature>
<dbReference type="GO" id="GO:0000271">
    <property type="term" value="P:polysaccharide biosynthetic process"/>
    <property type="evidence" value="ECO:0007669"/>
    <property type="project" value="TreeGrafter"/>
</dbReference>
<gene>
    <name evidence="6" type="ORF">SAMN02745178_00409</name>
</gene>
<evidence type="ECO:0000256" key="2">
    <source>
        <dbReference type="ARBA" id="ARBA00037999"/>
    </source>
</evidence>